<dbReference type="EC" id="6.3.2.10" evidence="10 11"/>
<dbReference type="Pfam" id="PF01225">
    <property type="entry name" value="Mur_ligase"/>
    <property type="match status" value="1"/>
</dbReference>
<name>A0ABU3ICK2_9ACTO</name>
<dbReference type="NCBIfam" id="TIGR01143">
    <property type="entry name" value="murF"/>
    <property type="match status" value="1"/>
</dbReference>
<comment type="caution">
    <text evidence="15">The sequence shown here is derived from an EMBL/GenBank/DDBJ whole genome shotgun (WGS) entry which is preliminary data.</text>
</comment>
<reference evidence="15 16" key="1">
    <citation type="submission" date="2023-06" db="EMBL/GenBank/DDBJ databases">
        <title>Draft genome sequence of Gleimia hominis type strain CCUG 57540T.</title>
        <authorList>
            <person name="Salva-Serra F."/>
            <person name="Cardew S."/>
            <person name="Jensie Markopoulos S."/>
            <person name="Ohlen M."/>
            <person name="Inganas E."/>
            <person name="Svensson-Stadler L."/>
            <person name="Moore E.R.B."/>
        </authorList>
    </citation>
    <scope>NUCLEOTIDE SEQUENCE [LARGE SCALE GENOMIC DNA]</scope>
    <source>
        <strain evidence="15 16">CCUG 57540</strain>
    </source>
</reference>
<feature type="binding site" evidence="10">
    <location>
        <begin position="112"/>
        <end position="118"/>
    </location>
    <ligand>
        <name>ATP</name>
        <dbReference type="ChEBI" id="CHEBI:30616"/>
    </ligand>
</feature>
<evidence type="ECO:0000256" key="7">
    <source>
        <dbReference type="ARBA" id="ARBA00022984"/>
    </source>
</evidence>
<evidence type="ECO:0000256" key="4">
    <source>
        <dbReference type="ARBA" id="ARBA00022741"/>
    </source>
</evidence>
<gene>
    <name evidence="10 15" type="primary">murF</name>
    <name evidence="15" type="ORF">QS713_08475</name>
</gene>
<comment type="similarity">
    <text evidence="10">Belongs to the MurCDEF family. MurF subfamily.</text>
</comment>
<evidence type="ECO:0000256" key="1">
    <source>
        <dbReference type="ARBA" id="ARBA00022490"/>
    </source>
</evidence>
<evidence type="ECO:0000256" key="5">
    <source>
        <dbReference type="ARBA" id="ARBA00022840"/>
    </source>
</evidence>
<evidence type="ECO:0000256" key="10">
    <source>
        <dbReference type="HAMAP-Rule" id="MF_02019"/>
    </source>
</evidence>
<evidence type="ECO:0000313" key="15">
    <source>
        <dbReference type="EMBL" id="MDT3768091.1"/>
    </source>
</evidence>
<feature type="domain" description="Mur ligase central" evidence="14">
    <location>
        <begin position="110"/>
        <end position="299"/>
    </location>
</feature>
<dbReference type="EMBL" id="JASXSX010000005">
    <property type="protein sequence ID" value="MDT3768091.1"/>
    <property type="molecule type" value="Genomic_DNA"/>
</dbReference>
<dbReference type="SUPFAM" id="SSF53623">
    <property type="entry name" value="MurD-like peptide ligases, catalytic domain"/>
    <property type="match status" value="1"/>
</dbReference>
<keyword evidence="9 10" id="KW-0961">Cell wall biogenesis/degradation</keyword>
<dbReference type="InterPro" id="IPR035911">
    <property type="entry name" value="MurE/MurF_N"/>
</dbReference>
<dbReference type="InterPro" id="IPR004101">
    <property type="entry name" value="Mur_ligase_C"/>
</dbReference>
<keyword evidence="2 10" id="KW-0436">Ligase</keyword>
<keyword evidence="8 10" id="KW-0131">Cell cycle</keyword>
<dbReference type="InterPro" id="IPR036615">
    <property type="entry name" value="Mur_ligase_C_dom_sf"/>
</dbReference>
<evidence type="ECO:0000256" key="8">
    <source>
        <dbReference type="ARBA" id="ARBA00023306"/>
    </source>
</evidence>
<evidence type="ECO:0000256" key="2">
    <source>
        <dbReference type="ARBA" id="ARBA00022598"/>
    </source>
</evidence>
<evidence type="ECO:0000259" key="14">
    <source>
        <dbReference type="Pfam" id="PF08245"/>
    </source>
</evidence>
<dbReference type="InterPro" id="IPR000713">
    <property type="entry name" value="Mur_ligase_N"/>
</dbReference>
<evidence type="ECO:0000256" key="9">
    <source>
        <dbReference type="ARBA" id="ARBA00023316"/>
    </source>
</evidence>
<evidence type="ECO:0000259" key="12">
    <source>
        <dbReference type="Pfam" id="PF01225"/>
    </source>
</evidence>
<dbReference type="Gene3D" id="3.40.1390.10">
    <property type="entry name" value="MurE/MurF, N-terminal domain"/>
    <property type="match status" value="1"/>
</dbReference>
<accession>A0ABU3ICK2</accession>
<dbReference type="InterPro" id="IPR036565">
    <property type="entry name" value="Mur-like_cat_sf"/>
</dbReference>
<comment type="function">
    <text evidence="10 11">Involved in cell wall formation. Catalyzes the final step in the synthesis of UDP-N-acetylmuramoyl-pentapeptide, the precursor of murein.</text>
</comment>
<evidence type="ECO:0000259" key="13">
    <source>
        <dbReference type="Pfam" id="PF02875"/>
    </source>
</evidence>
<dbReference type="SUPFAM" id="SSF53244">
    <property type="entry name" value="MurD-like peptide ligases, peptide-binding domain"/>
    <property type="match status" value="1"/>
</dbReference>
<dbReference type="InterPro" id="IPR013221">
    <property type="entry name" value="Mur_ligase_cen"/>
</dbReference>
<evidence type="ECO:0000313" key="16">
    <source>
        <dbReference type="Proteomes" id="UP001247542"/>
    </source>
</evidence>
<evidence type="ECO:0000256" key="3">
    <source>
        <dbReference type="ARBA" id="ARBA00022618"/>
    </source>
</evidence>
<comment type="catalytic activity">
    <reaction evidence="10 11">
        <text>D-alanyl-D-alanine + UDP-N-acetyl-alpha-D-muramoyl-L-alanyl-gamma-D-glutamyl-meso-2,6-diaminopimelate + ATP = UDP-N-acetyl-alpha-D-muramoyl-L-alanyl-gamma-D-glutamyl-meso-2,6-diaminopimeloyl-D-alanyl-D-alanine + ADP + phosphate + H(+)</text>
        <dbReference type="Rhea" id="RHEA:28374"/>
        <dbReference type="ChEBI" id="CHEBI:15378"/>
        <dbReference type="ChEBI" id="CHEBI:30616"/>
        <dbReference type="ChEBI" id="CHEBI:43474"/>
        <dbReference type="ChEBI" id="CHEBI:57822"/>
        <dbReference type="ChEBI" id="CHEBI:61386"/>
        <dbReference type="ChEBI" id="CHEBI:83905"/>
        <dbReference type="ChEBI" id="CHEBI:456216"/>
        <dbReference type="EC" id="6.3.2.10"/>
    </reaction>
</comment>
<feature type="domain" description="Mur ligase N-terminal catalytic" evidence="12">
    <location>
        <begin position="29"/>
        <end position="94"/>
    </location>
</feature>
<dbReference type="InterPro" id="IPR051046">
    <property type="entry name" value="MurCDEF_CellWall_CoF430Synth"/>
</dbReference>
<proteinExistence type="inferred from homology"/>
<comment type="pathway">
    <text evidence="10 11">Cell wall biogenesis; peptidoglycan biosynthesis.</text>
</comment>
<dbReference type="Proteomes" id="UP001247542">
    <property type="component" value="Unassembled WGS sequence"/>
</dbReference>
<dbReference type="RefSeq" id="WP_313274471.1">
    <property type="nucleotide sequence ID" value="NZ_JASXSX010000005.1"/>
</dbReference>
<sequence>MTYTAQWIANAMAGRLEGEDVTITGPTVTDSREAQPGSLYIARVGEHTDGHNFIDAARERGAVAAVVTRPQEQLALPQIVVEDATKALGMFARAHLKELREHGTISVVGITGSVGKTTTKDITSTILSTFGPTVAPKKSFNNEVGMPLTILKADETTRYLVLEMGASGRGHLRYLTQIAPPDVAVELAVGKAHLGGFGNVETLARAKAELVDGLKQGGTAVLNLDDKNVANMAELTSGPVLFFSAAGNPKADVQASNITLDERSRPSFDLLAGEVIKRVRLGLVGKHQVSNALAAIATALALGIPPVKIVEVVNDLHAKSPHRMSIFDADGVTYIDDSYNANPDSVRAGLDVLERVGEYAPRRIAVLGEMLELGEKSQQLHEQVGQQAFDRNVDLVIAVGEGAGAILTPIRDRLECHQVDSAQAAATLLKELVRPRDVVLLKGSNGTGIWTIADKLAQ</sequence>
<comment type="subcellular location">
    <subcellularLocation>
        <location evidence="10 11">Cytoplasm</location>
    </subcellularLocation>
</comment>
<dbReference type="Gene3D" id="3.90.190.20">
    <property type="entry name" value="Mur ligase, C-terminal domain"/>
    <property type="match status" value="1"/>
</dbReference>
<evidence type="ECO:0000256" key="6">
    <source>
        <dbReference type="ARBA" id="ARBA00022960"/>
    </source>
</evidence>
<organism evidence="15 16">
    <name type="scientific">Gleimia hominis</name>
    <dbReference type="NCBI Taxonomy" id="595468"/>
    <lineage>
        <taxon>Bacteria</taxon>
        <taxon>Bacillati</taxon>
        <taxon>Actinomycetota</taxon>
        <taxon>Actinomycetes</taxon>
        <taxon>Actinomycetales</taxon>
        <taxon>Actinomycetaceae</taxon>
        <taxon>Gleimia</taxon>
    </lineage>
</organism>
<dbReference type="Gene3D" id="3.40.1190.10">
    <property type="entry name" value="Mur-like, catalytic domain"/>
    <property type="match status" value="1"/>
</dbReference>
<keyword evidence="4 10" id="KW-0547">Nucleotide-binding</keyword>
<protein>
    <recommendedName>
        <fullName evidence="10 11">UDP-N-acetylmuramoyl-tripeptide--D-alanyl-D-alanine ligase</fullName>
        <ecNumber evidence="10 11">6.3.2.10</ecNumber>
    </recommendedName>
    <alternativeName>
        <fullName evidence="10">D-alanyl-D-alanine-adding enzyme</fullName>
    </alternativeName>
</protein>
<dbReference type="InterPro" id="IPR005863">
    <property type="entry name" value="UDP-N-AcMur_synth"/>
</dbReference>
<feature type="domain" description="Mur ligase C-terminal" evidence="13">
    <location>
        <begin position="322"/>
        <end position="444"/>
    </location>
</feature>
<dbReference type="Pfam" id="PF08245">
    <property type="entry name" value="Mur_ligase_M"/>
    <property type="match status" value="1"/>
</dbReference>
<dbReference type="PANTHER" id="PTHR43024">
    <property type="entry name" value="UDP-N-ACETYLMURAMOYL-TRIPEPTIDE--D-ALANYL-D-ALANINE LIGASE"/>
    <property type="match status" value="1"/>
</dbReference>
<dbReference type="Pfam" id="PF02875">
    <property type="entry name" value="Mur_ligase_C"/>
    <property type="match status" value="1"/>
</dbReference>
<keyword evidence="3 10" id="KW-0132">Cell division</keyword>
<dbReference type="GO" id="GO:0047480">
    <property type="term" value="F:UDP-N-acetylmuramoyl-tripeptide-D-alanyl-D-alanine ligase activity"/>
    <property type="evidence" value="ECO:0007669"/>
    <property type="project" value="UniProtKB-EC"/>
</dbReference>
<dbReference type="SUPFAM" id="SSF63418">
    <property type="entry name" value="MurE/MurF N-terminal domain"/>
    <property type="match status" value="1"/>
</dbReference>
<keyword evidence="5 10" id="KW-0067">ATP-binding</keyword>
<keyword evidence="16" id="KW-1185">Reference proteome</keyword>
<keyword evidence="7 10" id="KW-0573">Peptidoglycan synthesis</keyword>
<evidence type="ECO:0000256" key="11">
    <source>
        <dbReference type="RuleBase" id="RU004136"/>
    </source>
</evidence>
<dbReference type="PANTHER" id="PTHR43024:SF1">
    <property type="entry name" value="UDP-N-ACETYLMURAMOYL-TRIPEPTIDE--D-ALANYL-D-ALANINE LIGASE"/>
    <property type="match status" value="1"/>
</dbReference>
<keyword evidence="1 10" id="KW-0963">Cytoplasm</keyword>
<keyword evidence="6 10" id="KW-0133">Cell shape</keyword>
<dbReference type="HAMAP" id="MF_02019">
    <property type="entry name" value="MurF"/>
    <property type="match status" value="1"/>
</dbReference>